<keyword evidence="7 12" id="KW-0560">Oxidoreductase</keyword>
<gene>
    <name evidence="14" type="ordered locus">VIT_07s0129g00810</name>
</gene>
<keyword evidence="8 11" id="KW-0408">Iron</keyword>
<evidence type="ECO:0000256" key="13">
    <source>
        <dbReference type="SAM" id="MobiDB-lite"/>
    </source>
</evidence>
<dbReference type="HOGENOM" id="CLU_001570_4_0_1"/>
<dbReference type="AlphaFoldDB" id="F6HSX4"/>
<keyword evidence="9 12" id="KW-0503">Monooxygenase</keyword>
<evidence type="ECO:0000313" key="14">
    <source>
        <dbReference type="EMBL" id="CCB57784.1"/>
    </source>
</evidence>
<dbReference type="PRINTS" id="PR00385">
    <property type="entry name" value="P450"/>
</dbReference>
<dbReference type="GO" id="GO:0016020">
    <property type="term" value="C:membrane"/>
    <property type="evidence" value="ECO:0000318"/>
    <property type="project" value="GO_Central"/>
</dbReference>
<dbReference type="GO" id="GO:0016709">
    <property type="term" value="F:oxidoreductase activity, acting on paired donors, with incorporation or reduction of molecular oxygen, NAD(P)H as one donor, and incorporation of one atom of oxygen"/>
    <property type="evidence" value="ECO:0000318"/>
    <property type="project" value="GO_Central"/>
</dbReference>
<evidence type="ECO:0008006" key="16">
    <source>
        <dbReference type="Google" id="ProtNLM"/>
    </source>
</evidence>
<evidence type="ECO:0000256" key="4">
    <source>
        <dbReference type="ARBA" id="ARBA00022692"/>
    </source>
</evidence>
<proteinExistence type="inferred from homology"/>
<dbReference type="InterPro" id="IPR017972">
    <property type="entry name" value="Cyt_P450_CS"/>
</dbReference>
<dbReference type="InterPro" id="IPR036396">
    <property type="entry name" value="Cyt_P450_sf"/>
</dbReference>
<dbReference type="PANTHER" id="PTHR47947:SF62">
    <property type="entry name" value="CYTOCHROME P450, FAMILY 81, SUBFAMILY D, POLYPEPTIDE 5"/>
    <property type="match status" value="1"/>
</dbReference>
<dbReference type="Pfam" id="PF00067">
    <property type="entry name" value="p450"/>
    <property type="match status" value="1"/>
</dbReference>
<dbReference type="CDD" id="cd20653">
    <property type="entry name" value="CYP81"/>
    <property type="match status" value="1"/>
</dbReference>
<dbReference type="PANTHER" id="PTHR47947">
    <property type="entry name" value="CYTOCHROME P450 82C3-RELATED"/>
    <property type="match status" value="1"/>
</dbReference>
<evidence type="ECO:0000256" key="6">
    <source>
        <dbReference type="ARBA" id="ARBA00022989"/>
    </source>
</evidence>
<keyword evidence="10" id="KW-0472">Membrane</keyword>
<reference evidence="15" key="1">
    <citation type="journal article" date="2007" name="Nature">
        <title>The grapevine genome sequence suggests ancestral hexaploidization in major angiosperm phyla.</title>
        <authorList>
            <consortium name="The French-Italian Public Consortium for Grapevine Genome Characterization."/>
            <person name="Jaillon O."/>
            <person name="Aury J.-M."/>
            <person name="Noel B."/>
            <person name="Policriti A."/>
            <person name="Clepet C."/>
            <person name="Casagrande A."/>
            <person name="Choisne N."/>
            <person name="Aubourg S."/>
            <person name="Vitulo N."/>
            <person name="Jubin C."/>
            <person name="Vezzi A."/>
            <person name="Legeai F."/>
            <person name="Hugueney P."/>
            <person name="Dasilva C."/>
            <person name="Horner D."/>
            <person name="Mica E."/>
            <person name="Jublot D."/>
            <person name="Poulain J."/>
            <person name="Bruyere C."/>
            <person name="Billault A."/>
            <person name="Segurens B."/>
            <person name="Gouyvenoux M."/>
            <person name="Ugarte E."/>
            <person name="Cattonaro F."/>
            <person name="Anthouard V."/>
            <person name="Vico V."/>
            <person name="Del Fabbro C."/>
            <person name="Alaux M."/>
            <person name="Di Gaspero G."/>
            <person name="Dumas V."/>
            <person name="Felice N."/>
            <person name="Paillard S."/>
            <person name="Juman I."/>
            <person name="Moroldo M."/>
            <person name="Scalabrin S."/>
            <person name="Canaguier A."/>
            <person name="Le Clainche I."/>
            <person name="Malacrida G."/>
            <person name="Durand E."/>
            <person name="Pesole G."/>
            <person name="Laucou V."/>
            <person name="Chatelet P."/>
            <person name="Merdinoglu D."/>
            <person name="Delledonne M."/>
            <person name="Pezzotti M."/>
            <person name="Lecharny A."/>
            <person name="Scarpelli C."/>
            <person name="Artiguenave F."/>
            <person name="Pe M.E."/>
            <person name="Valle G."/>
            <person name="Morgante M."/>
            <person name="Caboche M."/>
            <person name="Adam-Blondon A.-F."/>
            <person name="Weissenbach J."/>
            <person name="Quetier F."/>
            <person name="Wincker P."/>
        </authorList>
    </citation>
    <scope>NUCLEOTIDE SEQUENCE [LARGE SCALE GENOMIC DNA]</scope>
    <source>
        <strain evidence="15">cv. Pinot noir / PN40024</strain>
    </source>
</reference>
<feature type="region of interest" description="Disordered" evidence="13">
    <location>
        <begin position="336"/>
        <end position="356"/>
    </location>
</feature>
<dbReference type="OrthoDB" id="1055148at2759"/>
<keyword evidence="15" id="KW-1185">Reference proteome</keyword>
<dbReference type="Proteomes" id="UP000009183">
    <property type="component" value="Chromosome 7"/>
</dbReference>
<dbReference type="InterPro" id="IPR001128">
    <property type="entry name" value="Cyt_P450"/>
</dbReference>
<name>F6HSX4_VITVI</name>
<evidence type="ECO:0000256" key="12">
    <source>
        <dbReference type="RuleBase" id="RU000461"/>
    </source>
</evidence>
<protein>
    <recommendedName>
        <fullName evidence="16">Cytochrome P450 81E8</fullName>
    </recommendedName>
</protein>
<dbReference type="PROSITE" id="PS00086">
    <property type="entry name" value="CYTOCHROME_P450"/>
    <property type="match status" value="1"/>
</dbReference>
<comment type="similarity">
    <text evidence="2 12">Belongs to the cytochrome P450 family.</text>
</comment>
<keyword evidence="6" id="KW-1133">Transmembrane helix</keyword>
<keyword evidence="3 11" id="KW-0349">Heme</keyword>
<comment type="subcellular location">
    <subcellularLocation>
        <location evidence="1">Membrane</location>
        <topology evidence="1">Single-pass membrane protein</topology>
    </subcellularLocation>
</comment>
<evidence type="ECO:0000256" key="10">
    <source>
        <dbReference type="ARBA" id="ARBA00023136"/>
    </source>
</evidence>
<dbReference type="Gene3D" id="1.10.630.10">
    <property type="entry name" value="Cytochrome P450"/>
    <property type="match status" value="1"/>
</dbReference>
<dbReference type="InterPro" id="IPR050651">
    <property type="entry name" value="Plant_Cytochrome_P450_Monoox"/>
</dbReference>
<dbReference type="GO" id="GO:0020037">
    <property type="term" value="F:heme binding"/>
    <property type="evidence" value="ECO:0007669"/>
    <property type="project" value="InterPro"/>
</dbReference>
<evidence type="ECO:0000256" key="5">
    <source>
        <dbReference type="ARBA" id="ARBA00022723"/>
    </source>
</evidence>
<dbReference type="EMBL" id="FN596246">
    <property type="protein sequence ID" value="CCB57784.1"/>
    <property type="molecule type" value="Genomic_DNA"/>
</dbReference>
<evidence type="ECO:0000256" key="2">
    <source>
        <dbReference type="ARBA" id="ARBA00010617"/>
    </source>
</evidence>
<organism evidence="14 15">
    <name type="scientific">Vitis vinifera</name>
    <name type="common">Grape</name>
    <dbReference type="NCBI Taxonomy" id="29760"/>
    <lineage>
        <taxon>Eukaryota</taxon>
        <taxon>Viridiplantae</taxon>
        <taxon>Streptophyta</taxon>
        <taxon>Embryophyta</taxon>
        <taxon>Tracheophyta</taxon>
        <taxon>Spermatophyta</taxon>
        <taxon>Magnoliopsida</taxon>
        <taxon>eudicotyledons</taxon>
        <taxon>Gunneridae</taxon>
        <taxon>Pentapetalae</taxon>
        <taxon>rosids</taxon>
        <taxon>Vitales</taxon>
        <taxon>Vitaceae</taxon>
        <taxon>Viteae</taxon>
        <taxon>Vitis</taxon>
    </lineage>
</organism>
<dbReference type="PaxDb" id="29760-VIT_07s0129g00810.t01"/>
<dbReference type="GO" id="GO:0005506">
    <property type="term" value="F:iron ion binding"/>
    <property type="evidence" value="ECO:0007669"/>
    <property type="project" value="InterPro"/>
</dbReference>
<evidence type="ECO:0000256" key="8">
    <source>
        <dbReference type="ARBA" id="ARBA00023004"/>
    </source>
</evidence>
<accession>F6HSX4</accession>
<comment type="cofactor">
    <cofactor evidence="11">
        <name>heme</name>
        <dbReference type="ChEBI" id="CHEBI:30413"/>
    </cofactor>
</comment>
<dbReference type="eggNOG" id="KOG0156">
    <property type="taxonomic scope" value="Eukaryota"/>
</dbReference>
<dbReference type="InParanoid" id="F6HSX4"/>
<keyword evidence="4" id="KW-0812">Transmembrane</keyword>
<dbReference type="SUPFAM" id="SSF48264">
    <property type="entry name" value="Cytochrome P450"/>
    <property type="match status" value="1"/>
</dbReference>
<evidence type="ECO:0000256" key="11">
    <source>
        <dbReference type="PIRSR" id="PIRSR602401-1"/>
    </source>
</evidence>
<evidence type="ECO:0000256" key="3">
    <source>
        <dbReference type="ARBA" id="ARBA00022617"/>
    </source>
</evidence>
<evidence type="ECO:0000256" key="9">
    <source>
        <dbReference type="ARBA" id="ARBA00023033"/>
    </source>
</evidence>
<evidence type="ECO:0000256" key="1">
    <source>
        <dbReference type="ARBA" id="ARBA00004167"/>
    </source>
</evidence>
<sequence>MFLGIRRDEIKILLHRLSQNSRDNFARVELRPMFTELTCNILMRMVTGKRYYGEDVDSEEAKHFQKIMRGIFELARASNPGDFLPLLRWVDFGGYEKKLVKLNREKDVIFQGLINEHRSPDQGLVNKNMIDHLISLQKSEPEYYTDEIIKGLALILIFAGTDTTATTIEWAMSLLLNHPDVLKKARAELDTHAGKDRLMEESDFPKLQYLRSIISETLRLFPATPLLIPHISSDNCQIGGYDIPRGTILLVNAWAIHRDPKSWKDATSFKPERFENEESEAYKLLPFGLGRRACPGAGLANRVIGLTLGLLIQCYEWERVSEKEVDMAEGKGITMPKRSGNLLSKSPQHFYRHPQG</sequence>
<evidence type="ECO:0000313" key="15">
    <source>
        <dbReference type="Proteomes" id="UP000009183"/>
    </source>
</evidence>
<feature type="binding site" description="axial binding residue" evidence="11">
    <location>
        <position position="294"/>
    </location>
    <ligand>
        <name>heme</name>
        <dbReference type="ChEBI" id="CHEBI:30413"/>
    </ligand>
    <ligandPart>
        <name>Fe</name>
        <dbReference type="ChEBI" id="CHEBI:18248"/>
    </ligandPart>
</feature>
<dbReference type="FunFam" id="1.10.630.10:FF:000203">
    <property type="entry name" value="Cytochrome P450 81D1"/>
    <property type="match status" value="1"/>
</dbReference>
<evidence type="ECO:0000256" key="7">
    <source>
        <dbReference type="ARBA" id="ARBA00023002"/>
    </source>
</evidence>
<keyword evidence="5 11" id="KW-0479">Metal-binding</keyword>
<dbReference type="InterPro" id="IPR002401">
    <property type="entry name" value="Cyt_P450_E_grp-I"/>
</dbReference>
<dbReference type="PRINTS" id="PR00463">
    <property type="entry name" value="EP450I"/>
</dbReference>